<gene>
    <name evidence="2" type="ORF">DPX16_20490</name>
</gene>
<dbReference type="Proteomes" id="UP000281406">
    <property type="component" value="Unassembled WGS sequence"/>
</dbReference>
<accession>A0A3N0YM78</accession>
<feature type="region of interest" description="Disordered" evidence="1">
    <location>
        <begin position="14"/>
        <end position="128"/>
    </location>
</feature>
<dbReference type="EMBL" id="RJVU01036174">
    <property type="protein sequence ID" value="ROL46838.1"/>
    <property type="molecule type" value="Genomic_DNA"/>
</dbReference>
<comment type="caution">
    <text evidence="2">The sequence shown here is derived from an EMBL/GenBank/DDBJ whole genome shotgun (WGS) entry which is preliminary data.</text>
</comment>
<sequence>MTIAVLRSRLSFLGSQGAGVPSPVPRAAVFSGTGRNDGSAAYRQGDLRITVRASPPSAAPRAPAPSPALQPVVLPSERAGPSTERPAVSFGAPAEDQMSISASEGEHESSGDEDSAALPPSGVAALPEPDPELTAVLSRAAEKVGLAWNPPPCPGPSRLDDWYLGVARAGPQRPAPMPFFPEVHDEVEPSQGLHMRTAQPASPYVFPRKLLPHRVGSGLRSVPHGFASPV</sequence>
<evidence type="ECO:0000256" key="1">
    <source>
        <dbReference type="SAM" id="MobiDB-lite"/>
    </source>
</evidence>
<keyword evidence="3" id="KW-1185">Reference proteome</keyword>
<evidence type="ECO:0000313" key="3">
    <source>
        <dbReference type="Proteomes" id="UP000281406"/>
    </source>
</evidence>
<proteinExistence type="predicted"/>
<protein>
    <submittedName>
        <fullName evidence="2">Uncharacterized protein</fullName>
    </submittedName>
</protein>
<reference evidence="2 3" key="1">
    <citation type="submission" date="2018-10" db="EMBL/GenBank/DDBJ databases">
        <title>Genome assembly for a Yunnan-Guizhou Plateau 3E fish, Anabarilius grahami (Regan), and its evolutionary and genetic applications.</title>
        <authorList>
            <person name="Jiang W."/>
        </authorList>
    </citation>
    <scope>NUCLEOTIDE SEQUENCE [LARGE SCALE GENOMIC DNA]</scope>
    <source>
        <strain evidence="2">AG-KIZ</strain>
        <tissue evidence="2">Muscle</tissue>
    </source>
</reference>
<organism evidence="2 3">
    <name type="scientific">Anabarilius grahami</name>
    <name type="common">Kanglang fish</name>
    <name type="synonym">Barilius grahami</name>
    <dbReference type="NCBI Taxonomy" id="495550"/>
    <lineage>
        <taxon>Eukaryota</taxon>
        <taxon>Metazoa</taxon>
        <taxon>Chordata</taxon>
        <taxon>Craniata</taxon>
        <taxon>Vertebrata</taxon>
        <taxon>Euteleostomi</taxon>
        <taxon>Actinopterygii</taxon>
        <taxon>Neopterygii</taxon>
        <taxon>Teleostei</taxon>
        <taxon>Ostariophysi</taxon>
        <taxon>Cypriniformes</taxon>
        <taxon>Xenocyprididae</taxon>
        <taxon>Xenocypridinae</taxon>
        <taxon>Xenocypridinae incertae sedis</taxon>
        <taxon>Anabarilius</taxon>
    </lineage>
</organism>
<feature type="compositionally biased region" description="Low complexity" evidence="1">
    <location>
        <begin position="52"/>
        <end position="61"/>
    </location>
</feature>
<dbReference type="AlphaFoldDB" id="A0A3N0YM78"/>
<evidence type="ECO:0000313" key="2">
    <source>
        <dbReference type="EMBL" id="ROL46838.1"/>
    </source>
</evidence>
<name>A0A3N0YM78_ANAGA</name>
<feature type="region of interest" description="Disordered" evidence="1">
    <location>
        <begin position="175"/>
        <end position="194"/>
    </location>
</feature>
<dbReference type="OrthoDB" id="6428749at2759"/>